<dbReference type="PROSITE" id="PS50158">
    <property type="entry name" value="ZF_CCHC"/>
    <property type="match status" value="1"/>
</dbReference>
<accession>A0A8X7YQI4</accession>
<dbReference type="GO" id="GO:0003676">
    <property type="term" value="F:nucleic acid binding"/>
    <property type="evidence" value="ECO:0007669"/>
    <property type="project" value="InterPro"/>
</dbReference>
<dbReference type="GO" id="GO:0008270">
    <property type="term" value="F:zinc ion binding"/>
    <property type="evidence" value="ECO:0007669"/>
    <property type="project" value="UniProtKB-KW"/>
</dbReference>
<evidence type="ECO:0000313" key="5">
    <source>
        <dbReference type="Proteomes" id="UP000886885"/>
    </source>
</evidence>
<keyword evidence="5" id="KW-1185">Reference proteome</keyword>
<evidence type="ECO:0000313" key="4">
    <source>
        <dbReference type="EMBL" id="KAG6757658.1"/>
    </source>
</evidence>
<feature type="region of interest" description="Disordered" evidence="2">
    <location>
        <begin position="230"/>
        <end position="265"/>
    </location>
</feature>
<dbReference type="InterPro" id="IPR001878">
    <property type="entry name" value="Znf_CCHC"/>
</dbReference>
<gene>
    <name evidence="4" type="ORF">POTOM_037978</name>
</gene>
<keyword evidence="1" id="KW-0863">Zinc-finger</keyword>
<reference evidence="4" key="1">
    <citation type="journal article" date="2020" name="bioRxiv">
        <title>Hybrid origin of Populus tomentosa Carr. identified through genome sequencing and phylogenomic analysis.</title>
        <authorList>
            <person name="An X."/>
            <person name="Gao K."/>
            <person name="Chen Z."/>
            <person name="Li J."/>
            <person name="Yang X."/>
            <person name="Yang X."/>
            <person name="Zhou J."/>
            <person name="Guo T."/>
            <person name="Zhao T."/>
            <person name="Huang S."/>
            <person name="Miao D."/>
            <person name="Khan W.U."/>
            <person name="Rao P."/>
            <person name="Ye M."/>
            <person name="Lei B."/>
            <person name="Liao W."/>
            <person name="Wang J."/>
            <person name="Ji L."/>
            <person name="Li Y."/>
            <person name="Guo B."/>
            <person name="Mustafa N.S."/>
            <person name="Li S."/>
            <person name="Yun Q."/>
            <person name="Keller S.R."/>
            <person name="Mao J."/>
            <person name="Zhang R."/>
            <person name="Strauss S.H."/>
        </authorList>
    </citation>
    <scope>NUCLEOTIDE SEQUENCE</scope>
    <source>
        <strain evidence="4">GM15</strain>
        <tissue evidence="4">Leaf</tissue>
    </source>
</reference>
<dbReference type="EMBL" id="JAAWWB010000020">
    <property type="protein sequence ID" value="KAG6757658.1"/>
    <property type="molecule type" value="Genomic_DNA"/>
</dbReference>
<feature type="domain" description="CCHC-type" evidence="3">
    <location>
        <begin position="289"/>
        <end position="304"/>
    </location>
</feature>
<comment type="caution">
    <text evidence="4">The sequence shown here is derived from an EMBL/GenBank/DDBJ whole genome shotgun (WGS) entry which is preliminary data.</text>
</comment>
<organism evidence="4 5">
    <name type="scientific">Populus tomentosa</name>
    <name type="common">Chinese white poplar</name>
    <dbReference type="NCBI Taxonomy" id="118781"/>
    <lineage>
        <taxon>Eukaryota</taxon>
        <taxon>Viridiplantae</taxon>
        <taxon>Streptophyta</taxon>
        <taxon>Embryophyta</taxon>
        <taxon>Tracheophyta</taxon>
        <taxon>Spermatophyta</taxon>
        <taxon>Magnoliopsida</taxon>
        <taxon>eudicotyledons</taxon>
        <taxon>Gunneridae</taxon>
        <taxon>Pentapetalae</taxon>
        <taxon>rosids</taxon>
        <taxon>fabids</taxon>
        <taxon>Malpighiales</taxon>
        <taxon>Salicaceae</taxon>
        <taxon>Saliceae</taxon>
        <taxon>Populus</taxon>
    </lineage>
</organism>
<feature type="compositionally biased region" description="Polar residues" evidence="2">
    <location>
        <begin position="230"/>
        <end position="255"/>
    </location>
</feature>
<dbReference type="OrthoDB" id="851583at2759"/>
<dbReference type="Proteomes" id="UP000886885">
    <property type="component" value="Chromosome 10D"/>
</dbReference>
<sequence length="387" mass="42608">MSDSLTTNLVTINVTAQAPLKLNSSNYLSWKLQFQTLFVGYDLHGYIDGTKPCPTEHLPTSHTNVTTAQINPEFITWRRQDQLILNAIIGSITPAIIPFIASAKTSRKAWSILAATYATPSRGRIKQVKSQLRLLTKGSLSITDFLQSVKAKANELAVLGAPVDNEDLTDKILDELSDEYRELVRAVQARENAISFDELHEKLLMFEASMPTTPKAVNFFPPTALYANRNQRSPFPNANRSLPNHSNYGGNWRSHGNQHSRHPGQHQVFSAPLTHTSNRPPPRPYLGYCQICGLQGHTAKRCPSFRLVPLTNSNPVSSSPWQPQANITTCTPPVSSPWMMDSGASHHITSDLQNLAHHLPYTGTDDVLIGDGKGSIDGGNSSKGQNQ</sequence>
<proteinExistence type="predicted"/>
<protein>
    <recommendedName>
        <fullName evidence="3">CCHC-type domain-containing protein</fullName>
    </recommendedName>
</protein>
<keyword evidence="1" id="KW-0479">Metal-binding</keyword>
<dbReference type="Pfam" id="PF14223">
    <property type="entry name" value="Retrotran_gag_2"/>
    <property type="match status" value="1"/>
</dbReference>
<dbReference type="PANTHER" id="PTHR47481:SF22">
    <property type="entry name" value="RETROTRANSPOSON GAG DOMAIN-CONTAINING PROTEIN"/>
    <property type="match status" value="1"/>
</dbReference>
<evidence type="ECO:0000259" key="3">
    <source>
        <dbReference type="PROSITE" id="PS50158"/>
    </source>
</evidence>
<name>A0A8X7YQI4_POPTO</name>
<dbReference type="AlphaFoldDB" id="A0A8X7YQI4"/>
<evidence type="ECO:0000256" key="2">
    <source>
        <dbReference type="SAM" id="MobiDB-lite"/>
    </source>
</evidence>
<dbReference type="PANTHER" id="PTHR47481">
    <property type="match status" value="1"/>
</dbReference>
<evidence type="ECO:0000256" key="1">
    <source>
        <dbReference type="PROSITE-ProRule" id="PRU00047"/>
    </source>
</evidence>
<keyword evidence="1" id="KW-0862">Zinc</keyword>